<reference evidence="5" key="1">
    <citation type="journal article" date="2021" name="Nat. Commun.">
        <title>Genomic analyses provide insights into spinach domestication and the genetic basis of agronomic traits.</title>
        <authorList>
            <person name="Cai X."/>
            <person name="Sun X."/>
            <person name="Xu C."/>
            <person name="Sun H."/>
            <person name="Wang X."/>
            <person name="Ge C."/>
            <person name="Zhang Z."/>
            <person name="Wang Q."/>
            <person name="Fei Z."/>
            <person name="Jiao C."/>
            <person name="Wang Q."/>
        </authorList>
    </citation>
    <scope>NUCLEOTIDE SEQUENCE [LARGE SCALE GENOMIC DNA]</scope>
    <source>
        <strain evidence="5">cv. Varoflay</strain>
    </source>
</reference>
<name>A0A9R0IL20_SPIOL</name>
<protein>
    <submittedName>
        <fullName evidence="6">Pentatricopeptide repeat-containing protein At2g15820, chloroplastic</fullName>
    </submittedName>
</protein>
<evidence type="ECO:0000313" key="6">
    <source>
        <dbReference type="RefSeq" id="XP_021851309.2"/>
    </source>
</evidence>
<dbReference type="GO" id="GO:0045292">
    <property type="term" value="P:mRNA cis splicing, via spliceosome"/>
    <property type="evidence" value="ECO:0000318"/>
    <property type="project" value="GO_Central"/>
</dbReference>
<dbReference type="InterPro" id="IPR004860">
    <property type="entry name" value="LAGLIDADG_dom"/>
</dbReference>
<gene>
    <name evidence="6" type="primary">LOC110790856</name>
</gene>
<feature type="compositionally biased region" description="Polar residues" evidence="3">
    <location>
        <begin position="51"/>
        <end position="67"/>
    </location>
</feature>
<reference evidence="6" key="2">
    <citation type="submission" date="2025-08" db="UniProtKB">
        <authorList>
            <consortium name="RefSeq"/>
        </authorList>
    </citation>
    <scope>IDENTIFICATION</scope>
    <source>
        <tissue evidence="6">Leaf</tissue>
    </source>
</reference>
<proteinExistence type="predicted"/>
<keyword evidence="5" id="KW-1185">Reference proteome</keyword>
<sequence length="810" mass="93280">MLVVNLTKAQELQYPLSLLNLVPPPSLLSNPNKFSSFSLPTRHLNPPPPHQKTTSISCRTTPRTAAGTSIKHLAGKEREPDSGTENGSVSDEEERESMGLQGYDMGWDNGEVRKNLGGVQFESPVVEVKELEELPENWRRSKLAWLCKELPSQKRPTQFRLLNAQKKWVRQEDATYIAHHFLRIRVNDSAFAVYRWMIQQHWFRFDFALATKLADCIGRERKFAKCREIFDDIINQGRVPSESTFHILIVAYLSNPGEDCLKEACEIYNRMIHLGAYRPRLSLHNALFRALISTPAKSVKQYLKQTEFIFHNLVTCGLEIHVDIYGGLLWVHSHQDIIDKERIFFLLKEMHMKGIPDTKDTLLSILRACSKLGDVDEAEKTWLKLLKFDGGISSQAYVYKMSVYAEVGDSVKSLEIFREMQEQFEQINIVAYQKIIEIMCNNQKVEFAESLKKELVGSGQKSLTPSYVDLLNMYYKLSLHDKVESTFLECIGKCRPNRAIYGIYLDSLVKTSNIEMAESIFNQMLENEAISISSRSCNTLLSGYLSCGDNVKAEKLYKFMRQKKYEVESTLMEKLDYLFTSTKKVIKNSLTLKLTTEQREILVGLFLGGLQIEYAGEKKQHFVHFKFKDNSGIHSILKRHIYNEFHEWLQHSNGSTDDIDDDDDDDIPSNFSTIPHTCFGFYALQFWEDGKQSIPKLIHRWLSPRVLAYWFMYGGYTTPSGDILLKVKGSKSDVERVFKALKSKSLDFRVKQKGRVFWLGFMGSHSTCFWRLIEPYLLDDLQDFIKADEQTSENLTAEKSSIWSSTESDS</sequence>
<dbReference type="Gene3D" id="3.10.28.10">
    <property type="entry name" value="Homing endonucleases"/>
    <property type="match status" value="2"/>
</dbReference>
<evidence type="ECO:0000256" key="3">
    <source>
        <dbReference type="SAM" id="MobiDB-lite"/>
    </source>
</evidence>
<dbReference type="Pfam" id="PF03161">
    <property type="entry name" value="LAGLIDADG_2"/>
    <property type="match status" value="1"/>
</dbReference>
<dbReference type="Proteomes" id="UP000813463">
    <property type="component" value="Chromosome 4"/>
</dbReference>
<evidence type="ECO:0000256" key="2">
    <source>
        <dbReference type="PROSITE-ProRule" id="PRU00708"/>
    </source>
</evidence>
<dbReference type="SUPFAM" id="SSF55608">
    <property type="entry name" value="Homing endonucleases"/>
    <property type="match status" value="1"/>
</dbReference>
<evidence type="ECO:0000256" key="1">
    <source>
        <dbReference type="ARBA" id="ARBA00022737"/>
    </source>
</evidence>
<dbReference type="PANTHER" id="PTHR47539:SF1">
    <property type="entry name" value="PENTATRICOPEPTIDE REPEAT-CONTAINING PROTEIN OTP51, CHLOROPLASTIC"/>
    <property type="match status" value="1"/>
</dbReference>
<dbReference type="InterPro" id="IPR027434">
    <property type="entry name" value="Homing_endonucl"/>
</dbReference>
<dbReference type="InterPro" id="IPR011990">
    <property type="entry name" value="TPR-like_helical_dom_sf"/>
</dbReference>
<dbReference type="InterPro" id="IPR002885">
    <property type="entry name" value="PPR_rpt"/>
</dbReference>
<evidence type="ECO:0000259" key="4">
    <source>
        <dbReference type="Pfam" id="PF03161"/>
    </source>
</evidence>
<accession>A0A9R0IL20</accession>
<organism evidence="5 6">
    <name type="scientific">Spinacia oleracea</name>
    <name type="common">Spinach</name>
    <dbReference type="NCBI Taxonomy" id="3562"/>
    <lineage>
        <taxon>Eukaryota</taxon>
        <taxon>Viridiplantae</taxon>
        <taxon>Streptophyta</taxon>
        <taxon>Embryophyta</taxon>
        <taxon>Tracheophyta</taxon>
        <taxon>Spermatophyta</taxon>
        <taxon>Magnoliopsida</taxon>
        <taxon>eudicotyledons</taxon>
        <taxon>Gunneridae</taxon>
        <taxon>Pentapetalae</taxon>
        <taxon>Caryophyllales</taxon>
        <taxon>Chenopodiaceae</taxon>
        <taxon>Chenopodioideae</taxon>
        <taxon>Anserineae</taxon>
        <taxon>Spinacia</taxon>
    </lineage>
</organism>
<dbReference type="Gene3D" id="1.25.40.10">
    <property type="entry name" value="Tetratricopeptide repeat domain"/>
    <property type="match status" value="2"/>
</dbReference>
<dbReference type="Pfam" id="PF01535">
    <property type="entry name" value="PPR"/>
    <property type="match status" value="4"/>
</dbReference>
<dbReference type="GO" id="GO:0000373">
    <property type="term" value="P:Group II intron splicing"/>
    <property type="evidence" value="ECO:0000318"/>
    <property type="project" value="GO_Central"/>
</dbReference>
<dbReference type="SUPFAM" id="SSF81901">
    <property type="entry name" value="HCP-like"/>
    <property type="match status" value="1"/>
</dbReference>
<feature type="region of interest" description="Disordered" evidence="3">
    <location>
        <begin position="38"/>
        <end position="97"/>
    </location>
</feature>
<dbReference type="KEGG" id="soe:110790856"/>
<dbReference type="GO" id="GO:0048564">
    <property type="term" value="P:photosystem I assembly"/>
    <property type="evidence" value="ECO:0000318"/>
    <property type="project" value="GO_Central"/>
</dbReference>
<keyword evidence="1" id="KW-0677">Repeat</keyword>
<dbReference type="PROSITE" id="PS51375">
    <property type="entry name" value="PPR"/>
    <property type="match status" value="1"/>
</dbReference>
<evidence type="ECO:0000313" key="5">
    <source>
        <dbReference type="Proteomes" id="UP000813463"/>
    </source>
</evidence>
<dbReference type="PANTHER" id="PTHR47539">
    <property type="entry name" value="PENTATRICOPEPTIDE REPEAT-CONTAINING PROTEIN OTP51, CHLOROPLASTIC"/>
    <property type="match status" value="1"/>
</dbReference>
<dbReference type="RefSeq" id="XP_021851309.2">
    <property type="nucleotide sequence ID" value="XM_021995617.2"/>
</dbReference>
<dbReference type="GO" id="GO:0004519">
    <property type="term" value="F:endonuclease activity"/>
    <property type="evidence" value="ECO:0007669"/>
    <property type="project" value="InterPro"/>
</dbReference>
<dbReference type="AlphaFoldDB" id="A0A9R0IL20"/>
<dbReference type="GeneID" id="110790856"/>
<feature type="domain" description="Homing endonuclease LAGLIDADG" evidence="4">
    <location>
        <begin position="599"/>
        <end position="767"/>
    </location>
</feature>
<dbReference type="InterPro" id="IPR052500">
    <property type="entry name" value="Chloro/Mito_RNA_Process"/>
</dbReference>
<feature type="repeat" description="PPR" evidence="2">
    <location>
        <begin position="533"/>
        <end position="567"/>
    </location>
</feature>